<dbReference type="Pfam" id="PF01609">
    <property type="entry name" value="DDE_Tnp_1"/>
    <property type="match status" value="1"/>
</dbReference>
<protein>
    <recommendedName>
        <fullName evidence="1">Transposase IS4-like domain-containing protein</fullName>
    </recommendedName>
</protein>
<evidence type="ECO:0000259" key="1">
    <source>
        <dbReference type="Pfam" id="PF01609"/>
    </source>
</evidence>
<dbReference type="InterPro" id="IPR012337">
    <property type="entry name" value="RNaseH-like_sf"/>
</dbReference>
<dbReference type="AlphaFoldDB" id="A0AAE5H1Y3"/>
<gene>
    <name evidence="2" type="ORF">BCD95_000910</name>
</gene>
<evidence type="ECO:0000313" key="2">
    <source>
        <dbReference type="EMBL" id="NSB12651.1"/>
    </source>
</evidence>
<dbReference type="SUPFAM" id="SSF53098">
    <property type="entry name" value="Ribonuclease H-like"/>
    <property type="match status" value="1"/>
</dbReference>
<dbReference type="Proteomes" id="UP000822184">
    <property type="component" value="Unassembled WGS sequence"/>
</dbReference>
<dbReference type="GO" id="GO:0003677">
    <property type="term" value="F:DNA binding"/>
    <property type="evidence" value="ECO:0007669"/>
    <property type="project" value="InterPro"/>
</dbReference>
<evidence type="ECO:0000313" key="3">
    <source>
        <dbReference type="Proteomes" id="UP000822184"/>
    </source>
</evidence>
<reference evidence="2" key="1">
    <citation type="submission" date="2020-06" db="EMBL/GenBank/DDBJ databases">
        <title>Genomic insights into acetone-butanol-ethanol (ABE) fermentation by sequencing solventogenic clostridia strains.</title>
        <authorList>
            <person name="Brown S."/>
        </authorList>
    </citation>
    <scope>NUCLEOTIDE SEQUENCE</scope>
    <source>
        <strain evidence="2">DJ123</strain>
    </source>
</reference>
<dbReference type="EMBL" id="JABTDW010000001">
    <property type="protein sequence ID" value="NSB12651.1"/>
    <property type="molecule type" value="Genomic_DNA"/>
</dbReference>
<dbReference type="GO" id="GO:0004803">
    <property type="term" value="F:transposase activity"/>
    <property type="evidence" value="ECO:0007669"/>
    <property type="project" value="InterPro"/>
</dbReference>
<accession>A0AAE5H1Y3</accession>
<organism evidence="2 3">
    <name type="scientific">Clostridium beijerinckii</name>
    <name type="common">Clostridium MP</name>
    <dbReference type="NCBI Taxonomy" id="1520"/>
    <lineage>
        <taxon>Bacteria</taxon>
        <taxon>Bacillati</taxon>
        <taxon>Bacillota</taxon>
        <taxon>Clostridia</taxon>
        <taxon>Eubacteriales</taxon>
        <taxon>Clostridiaceae</taxon>
        <taxon>Clostridium</taxon>
    </lineage>
</organism>
<comment type="caution">
    <text evidence="2">The sequence shown here is derived from an EMBL/GenBank/DDBJ whole genome shotgun (WGS) entry which is preliminary data.</text>
</comment>
<feature type="domain" description="Transposase IS4-like" evidence="1">
    <location>
        <begin position="8"/>
        <end position="144"/>
    </location>
</feature>
<dbReference type="PANTHER" id="PTHR33258:SF1">
    <property type="entry name" value="TRANSPOSASE INSL FOR INSERTION SEQUENCE ELEMENT IS186A-RELATED"/>
    <property type="match status" value="1"/>
</dbReference>
<dbReference type="InterPro" id="IPR002559">
    <property type="entry name" value="Transposase_11"/>
</dbReference>
<proteinExistence type="predicted"/>
<dbReference type="PANTHER" id="PTHR33258">
    <property type="entry name" value="TRANSPOSASE INSL FOR INSERTION SEQUENCE ELEMENT IS186A-RELATED"/>
    <property type="match status" value="1"/>
</dbReference>
<sequence>MAKQHINELHNKNFINNSIVIFGRDYPSYDMFDYLNEKGLFFLMRVSSSFKMIQAISSEDCAFEYKSKGELKKLRVIKIKLSDDTTEILVTNIFDEIITHHQFKELYFLRWGVECKYKELKSSIEIEEFFGTKPIAIEQDFYASIYVSTLHHLLRKMPMLR</sequence>
<dbReference type="GO" id="GO:0006313">
    <property type="term" value="P:DNA transposition"/>
    <property type="evidence" value="ECO:0007669"/>
    <property type="project" value="InterPro"/>
</dbReference>
<name>A0AAE5H1Y3_CLOBE</name>